<evidence type="ECO:0000256" key="7">
    <source>
        <dbReference type="SAM" id="MobiDB-lite"/>
    </source>
</evidence>
<comment type="caution">
    <text evidence="10">The sequence shown here is derived from an EMBL/GenBank/DDBJ whole genome shotgun (WGS) entry which is preliminary data.</text>
</comment>
<dbReference type="EMBL" id="JAODUP010000020">
    <property type="protein sequence ID" value="KAK2168140.1"/>
    <property type="molecule type" value="Genomic_DNA"/>
</dbReference>
<feature type="transmembrane region" description="Helical" evidence="8">
    <location>
        <begin position="9"/>
        <end position="27"/>
    </location>
</feature>
<feature type="compositionally biased region" description="Polar residues" evidence="7">
    <location>
        <begin position="278"/>
        <end position="289"/>
    </location>
</feature>
<evidence type="ECO:0000259" key="9">
    <source>
        <dbReference type="Pfam" id="PF15361"/>
    </source>
</evidence>
<evidence type="ECO:0000256" key="3">
    <source>
        <dbReference type="ARBA" id="ARBA00022692"/>
    </source>
</evidence>
<protein>
    <recommendedName>
        <fullName evidence="9">Resistance to inhibitors of cholinesterase protein 3 N-terminal domain-containing protein</fullName>
    </recommendedName>
</protein>
<feature type="compositionally biased region" description="Acidic residues" evidence="7">
    <location>
        <begin position="313"/>
        <end position="333"/>
    </location>
</feature>
<gene>
    <name evidence="10" type="ORF">LSH36_20g11039</name>
</gene>
<evidence type="ECO:0000256" key="1">
    <source>
        <dbReference type="ARBA" id="ARBA00004586"/>
    </source>
</evidence>
<evidence type="ECO:0000313" key="11">
    <source>
        <dbReference type="Proteomes" id="UP001208570"/>
    </source>
</evidence>
<feature type="domain" description="Resistance to inhibitors of cholinesterase protein 3 N-terminal" evidence="9">
    <location>
        <begin position="17"/>
        <end position="216"/>
    </location>
</feature>
<organism evidence="10 11">
    <name type="scientific">Paralvinella palmiformis</name>
    <dbReference type="NCBI Taxonomy" id="53620"/>
    <lineage>
        <taxon>Eukaryota</taxon>
        <taxon>Metazoa</taxon>
        <taxon>Spiralia</taxon>
        <taxon>Lophotrochozoa</taxon>
        <taxon>Annelida</taxon>
        <taxon>Polychaeta</taxon>
        <taxon>Sedentaria</taxon>
        <taxon>Canalipalpata</taxon>
        <taxon>Terebellida</taxon>
        <taxon>Terebelliformia</taxon>
        <taxon>Alvinellidae</taxon>
        <taxon>Paralvinella</taxon>
    </lineage>
</organism>
<dbReference type="InterPro" id="IPR032763">
    <property type="entry name" value="RIC3_N"/>
</dbReference>
<proteinExistence type="inferred from homology"/>
<keyword evidence="5 8" id="KW-1133">Transmembrane helix</keyword>
<evidence type="ECO:0000256" key="2">
    <source>
        <dbReference type="ARBA" id="ARBA00008538"/>
    </source>
</evidence>
<sequence length="378" mass="42325">MEMTTVKTIAVFMIIFGCFAVLYPKIFHPILLNLFGLAAKERTTEDLINTRMSPHLKKPGKGIPINDDIARHMRAGPHPGMRAAAEMKKQAATQGTGSGRGMMSIVLPMYAVGIVVYLIYTMSKVFGGRKMSEKHDYLNSHFSDVRYDPDRQKFVSTMYDDAEDMEGENVSKRFKRGRKDLERLLLKADKNSISGHEMQELKRRLLETEAQMTSILAAMEAVQKQTLNIHGQSGDGEEIGEWQEEQVEEVEVESPPEADSADQSPDMDSYEILKDQLGDTTPEGSTPHSPSIVDLGADLGSYAEQSEVCDPGEIMEECEDSCDPDGPEDDLENSEVSGSGEDEEEENKELVMENKRHEEPDEEHPDLRKRAPHEQTIS</sequence>
<dbReference type="GO" id="GO:0007271">
    <property type="term" value="P:synaptic transmission, cholinergic"/>
    <property type="evidence" value="ECO:0007669"/>
    <property type="project" value="TreeGrafter"/>
</dbReference>
<dbReference type="Pfam" id="PF15361">
    <property type="entry name" value="RIC3"/>
    <property type="match status" value="1"/>
</dbReference>
<dbReference type="PROSITE" id="PS51257">
    <property type="entry name" value="PROKAR_LIPOPROTEIN"/>
    <property type="match status" value="1"/>
</dbReference>
<dbReference type="GO" id="GO:0043005">
    <property type="term" value="C:neuron projection"/>
    <property type="evidence" value="ECO:0007669"/>
    <property type="project" value="TreeGrafter"/>
</dbReference>
<feature type="compositionally biased region" description="Acidic residues" evidence="7">
    <location>
        <begin position="235"/>
        <end position="260"/>
    </location>
</feature>
<dbReference type="Proteomes" id="UP001208570">
    <property type="component" value="Unassembled WGS sequence"/>
</dbReference>
<feature type="transmembrane region" description="Helical" evidence="8">
    <location>
        <begin position="101"/>
        <end position="120"/>
    </location>
</feature>
<feature type="region of interest" description="Disordered" evidence="7">
    <location>
        <begin position="230"/>
        <end position="378"/>
    </location>
</feature>
<evidence type="ECO:0000256" key="4">
    <source>
        <dbReference type="ARBA" id="ARBA00022824"/>
    </source>
</evidence>
<accession>A0AAD9KBN9</accession>
<dbReference type="GO" id="GO:0034394">
    <property type="term" value="P:protein localization to cell surface"/>
    <property type="evidence" value="ECO:0007669"/>
    <property type="project" value="TreeGrafter"/>
</dbReference>
<comment type="similarity">
    <text evidence="2">Belongs to the ric-3 family.</text>
</comment>
<dbReference type="PANTHER" id="PTHR21723">
    <property type="entry name" value="RESISTANCE TO INHIBITORS OF CHOLINESTERASE PROTEIN 3 RIC3"/>
    <property type="match status" value="1"/>
</dbReference>
<dbReference type="PANTHER" id="PTHR21723:SF3">
    <property type="entry name" value="PROTEIN RIC-3"/>
    <property type="match status" value="1"/>
</dbReference>
<reference evidence="10" key="1">
    <citation type="journal article" date="2023" name="Mol. Biol. Evol.">
        <title>Third-Generation Sequencing Reveals the Adaptive Role of the Epigenome in Three Deep-Sea Polychaetes.</title>
        <authorList>
            <person name="Perez M."/>
            <person name="Aroh O."/>
            <person name="Sun Y."/>
            <person name="Lan Y."/>
            <person name="Juniper S.K."/>
            <person name="Young C.R."/>
            <person name="Angers B."/>
            <person name="Qian P.Y."/>
        </authorList>
    </citation>
    <scope>NUCLEOTIDE SEQUENCE</scope>
    <source>
        <strain evidence="10">P08H-3</strain>
    </source>
</reference>
<keyword evidence="4" id="KW-0256">Endoplasmic reticulum</keyword>
<keyword evidence="3 8" id="KW-0812">Transmembrane</keyword>
<dbReference type="InterPro" id="IPR026160">
    <property type="entry name" value="Ric3"/>
</dbReference>
<evidence type="ECO:0000313" key="10">
    <source>
        <dbReference type="EMBL" id="KAK2168140.1"/>
    </source>
</evidence>
<comment type="subcellular location">
    <subcellularLocation>
        <location evidence="1">Endoplasmic reticulum membrane</location>
    </subcellularLocation>
</comment>
<dbReference type="GO" id="GO:0045202">
    <property type="term" value="C:synapse"/>
    <property type="evidence" value="ECO:0007669"/>
    <property type="project" value="GOC"/>
</dbReference>
<dbReference type="GO" id="GO:0005789">
    <property type="term" value="C:endoplasmic reticulum membrane"/>
    <property type="evidence" value="ECO:0007669"/>
    <property type="project" value="UniProtKB-SubCell"/>
</dbReference>
<evidence type="ECO:0000256" key="8">
    <source>
        <dbReference type="SAM" id="Phobius"/>
    </source>
</evidence>
<keyword evidence="11" id="KW-1185">Reference proteome</keyword>
<name>A0AAD9KBN9_9ANNE</name>
<evidence type="ECO:0000256" key="5">
    <source>
        <dbReference type="ARBA" id="ARBA00022989"/>
    </source>
</evidence>
<dbReference type="AlphaFoldDB" id="A0AAD9KBN9"/>
<keyword evidence="6 8" id="KW-0472">Membrane</keyword>
<dbReference type="GO" id="GO:0043025">
    <property type="term" value="C:neuronal cell body"/>
    <property type="evidence" value="ECO:0007669"/>
    <property type="project" value="TreeGrafter"/>
</dbReference>
<feature type="compositionally biased region" description="Basic and acidic residues" evidence="7">
    <location>
        <begin position="348"/>
        <end position="378"/>
    </location>
</feature>
<evidence type="ECO:0000256" key="6">
    <source>
        <dbReference type="ARBA" id="ARBA00023136"/>
    </source>
</evidence>